<name>A0AAF0CBI6_9PROT</name>
<dbReference type="RefSeq" id="WP_274492867.1">
    <property type="nucleotide sequence ID" value="NZ_CP118166.1"/>
</dbReference>
<dbReference type="PROSITE" id="PS51257">
    <property type="entry name" value="PROKAR_LIPOPROTEIN"/>
    <property type="match status" value="1"/>
</dbReference>
<keyword evidence="3" id="KW-1185">Reference proteome</keyword>
<protein>
    <submittedName>
        <fullName evidence="2">Uncharacterized protein</fullName>
    </submittedName>
</protein>
<evidence type="ECO:0000256" key="1">
    <source>
        <dbReference type="SAM" id="SignalP"/>
    </source>
</evidence>
<dbReference type="Proteomes" id="UP001214043">
    <property type="component" value="Chromosome"/>
</dbReference>
<evidence type="ECO:0000313" key="2">
    <source>
        <dbReference type="EMBL" id="WDI31045.1"/>
    </source>
</evidence>
<accession>A0AAF0CBI6</accession>
<sequence>MNGKPLTFWILPLLLIATACSAQSSEEGATNVKPVKTAIASQKAPKPILQVGPWYPAPSNIEEPYINIIHASEMRWSGGDMHTADLLENGYIDLVTGLPSSLPNKNTLTSDVYFTANDKTFYDGNWVLEWEVADNERADLSMLYVADHLQKKTDRNRVEFKRDAASGATPYHAAIQIKRLDAPLTALRLYRAENETALHEGKIYNPVFIEAVSEYDIIRMMDLQEANRALVRGISDVASNDAAYWGNKSWESFVGADRAPLRPPYQSMPFDAVFSLGVEADSALWVHAPITLGSDLDIFSSDIFDQDVGKWLNNISAQVRLNATATLENQAWDVYADRFVQALILSDYPEDRPLYVTLANEVWNFAGQYNLTTRYALALGQGLAPEIGGGDARTGYGAASARWKLALDAALERADRNQRLIYVVESQAANPSTTHEALRAAKTYLMTQGEDWAAHSASFGVSVASYWGSVDFFKSSIDPNDTGAIATWVLEGPPNHIATLPWVLRMWKAHAALAENFGVPFIGAYEGGSHFEKPAEMRREIYKSFIWGEEDGLSGGDVNLAVNQALAEAFPGVILSNYVLAGPTGGQPWFEGPIGVENPYEKSWGRLRE</sequence>
<dbReference type="KEGG" id="hfl:PUV54_13900"/>
<reference evidence="2" key="1">
    <citation type="submission" date="2023-02" db="EMBL/GenBank/DDBJ databases">
        <title>Genome sequence of Hyphococcus flavus.</title>
        <authorList>
            <person name="Rong J.-C."/>
            <person name="Zhao Q."/>
            <person name="Yi M."/>
            <person name="Wu J.-Y."/>
        </authorList>
    </citation>
    <scope>NUCLEOTIDE SEQUENCE</scope>
    <source>
        <strain evidence="2">MCCC 1K03223</strain>
    </source>
</reference>
<dbReference type="AlphaFoldDB" id="A0AAF0CBI6"/>
<evidence type="ECO:0000313" key="3">
    <source>
        <dbReference type="Proteomes" id="UP001214043"/>
    </source>
</evidence>
<organism evidence="2 3">
    <name type="scientific">Hyphococcus flavus</name>
    <dbReference type="NCBI Taxonomy" id="1866326"/>
    <lineage>
        <taxon>Bacteria</taxon>
        <taxon>Pseudomonadati</taxon>
        <taxon>Pseudomonadota</taxon>
        <taxon>Alphaproteobacteria</taxon>
        <taxon>Parvularculales</taxon>
        <taxon>Parvularculaceae</taxon>
        <taxon>Hyphococcus</taxon>
    </lineage>
</organism>
<feature type="chain" id="PRO_5041976813" evidence="1">
    <location>
        <begin position="25"/>
        <end position="609"/>
    </location>
</feature>
<gene>
    <name evidence="2" type="ORF">PUV54_13900</name>
</gene>
<dbReference type="EMBL" id="CP118166">
    <property type="protein sequence ID" value="WDI31045.1"/>
    <property type="molecule type" value="Genomic_DNA"/>
</dbReference>
<proteinExistence type="predicted"/>
<feature type="signal peptide" evidence="1">
    <location>
        <begin position="1"/>
        <end position="24"/>
    </location>
</feature>
<keyword evidence="1" id="KW-0732">Signal</keyword>